<evidence type="ECO:0000313" key="8">
    <source>
        <dbReference type="Proteomes" id="UP000465302"/>
    </source>
</evidence>
<dbReference type="PROSITE" id="PS00909">
    <property type="entry name" value="MR_MLE_2"/>
    <property type="match status" value="1"/>
</dbReference>
<dbReference type="GO" id="GO:0009063">
    <property type="term" value="P:amino acid catabolic process"/>
    <property type="evidence" value="ECO:0007669"/>
    <property type="project" value="InterPro"/>
</dbReference>
<dbReference type="AlphaFoldDB" id="A0A2A7N3A4"/>
<dbReference type="SFLD" id="SFLDG00179">
    <property type="entry name" value="mandelate_racemase"/>
    <property type="match status" value="1"/>
</dbReference>
<dbReference type="RefSeq" id="WP_097940431.1">
    <property type="nucleotide sequence ID" value="NZ_BLKS01000001.1"/>
</dbReference>
<accession>A0A2A7N3A4</accession>
<evidence type="ECO:0000256" key="3">
    <source>
        <dbReference type="ARBA" id="ARBA00022842"/>
    </source>
</evidence>
<dbReference type="GO" id="GO:0016052">
    <property type="term" value="P:carbohydrate catabolic process"/>
    <property type="evidence" value="ECO:0007669"/>
    <property type="project" value="TreeGrafter"/>
</dbReference>
<gene>
    <name evidence="6" type="ORF">CQY20_12660</name>
    <name evidence="5" type="ORF">MAGR_50320</name>
</gene>
<dbReference type="Gene3D" id="3.30.390.10">
    <property type="entry name" value="Enolase-like, N-terminal domain"/>
    <property type="match status" value="1"/>
</dbReference>
<sequence>MTTDFRAVGAAPVTGLNAAAYTIPTDGPEADGTLAWDHTTLVVAQAQCGDTVGTGWTYGHASCADVIIDLLTRHVLGADAMAIGAAHRAMTSALRNVGRTGIGAQALSAVDVALWDLKARLLETPLHLLLGSDHTEVPVYGSGGFTTYDHHRLRLQLESWVHGLGIPRVKIKIGEAWGTRTNRDMSRMRQARAAIGDTADLYVDVNGAYTAKQAIRVMHAVADIGVTWLEEPVSSDDPAGMKTVRDAVTADVTAGEYGWRLTDFIALCPVVDCLQADATRCGGLTEWRRVAALAAANGLQISAHCAPWLHAAIATATPNFRHLEWFYDHARIETRYFDGASLPVGGLLCLDPAAVGHGLTVRESDLAPYRVC</sequence>
<dbReference type="InterPro" id="IPR013342">
    <property type="entry name" value="Mandelate_racemase_C"/>
</dbReference>
<dbReference type="InterPro" id="IPR046945">
    <property type="entry name" value="RHMD-like"/>
</dbReference>
<dbReference type="EMBL" id="BLKS01000001">
    <property type="protein sequence ID" value="GFG53591.1"/>
    <property type="molecule type" value="Genomic_DNA"/>
</dbReference>
<dbReference type="GO" id="GO:0000287">
    <property type="term" value="F:magnesium ion binding"/>
    <property type="evidence" value="ECO:0007669"/>
    <property type="project" value="TreeGrafter"/>
</dbReference>
<organism evidence="6 7">
    <name type="scientific">Mycolicibacterium agri</name>
    <name type="common">Mycobacterium agri</name>
    <dbReference type="NCBI Taxonomy" id="36811"/>
    <lineage>
        <taxon>Bacteria</taxon>
        <taxon>Bacillati</taxon>
        <taxon>Actinomycetota</taxon>
        <taxon>Actinomycetes</taxon>
        <taxon>Mycobacteriales</taxon>
        <taxon>Mycobacteriaceae</taxon>
        <taxon>Mycolicibacterium</taxon>
    </lineage>
</organism>
<dbReference type="InterPro" id="IPR036849">
    <property type="entry name" value="Enolase-like_C_sf"/>
</dbReference>
<keyword evidence="2" id="KW-0479">Metal-binding</keyword>
<reference evidence="5 8" key="2">
    <citation type="journal article" date="2019" name="Emerg. Microbes Infect.">
        <title>Comprehensive subspecies identification of 175 nontuberculous mycobacteria species based on 7547 genomic profiles.</title>
        <authorList>
            <person name="Matsumoto Y."/>
            <person name="Kinjo T."/>
            <person name="Motooka D."/>
            <person name="Nabeya D."/>
            <person name="Jung N."/>
            <person name="Uechi K."/>
            <person name="Horii T."/>
            <person name="Iida T."/>
            <person name="Fujita J."/>
            <person name="Nakamura S."/>
        </authorList>
    </citation>
    <scope>NUCLEOTIDE SEQUENCE [LARGE SCALE GENOMIC DNA]</scope>
    <source>
        <strain evidence="5 8">JCM 6377</strain>
    </source>
</reference>
<evidence type="ECO:0000256" key="1">
    <source>
        <dbReference type="ARBA" id="ARBA00001946"/>
    </source>
</evidence>
<dbReference type="InterPro" id="IPR029017">
    <property type="entry name" value="Enolase-like_N"/>
</dbReference>
<dbReference type="SFLD" id="SFLDS00001">
    <property type="entry name" value="Enolase"/>
    <property type="match status" value="1"/>
</dbReference>
<dbReference type="Gene3D" id="3.20.20.120">
    <property type="entry name" value="Enolase-like C-terminal domain"/>
    <property type="match status" value="1"/>
</dbReference>
<dbReference type="Proteomes" id="UP000220914">
    <property type="component" value="Unassembled WGS sequence"/>
</dbReference>
<proteinExistence type="predicted"/>
<dbReference type="GO" id="GO:0016836">
    <property type="term" value="F:hydro-lyase activity"/>
    <property type="evidence" value="ECO:0007669"/>
    <property type="project" value="TreeGrafter"/>
</dbReference>
<evidence type="ECO:0000256" key="2">
    <source>
        <dbReference type="ARBA" id="ARBA00022723"/>
    </source>
</evidence>
<dbReference type="PANTHER" id="PTHR13794:SF58">
    <property type="entry name" value="MITOCHONDRIAL ENOLASE SUPERFAMILY MEMBER 1"/>
    <property type="match status" value="1"/>
</dbReference>
<dbReference type="PANTHER" id="PTHR13794">
    <property type="entry name" value="ENOLASE SUPERFAMILY, MANDELATE RACEMASE"/>
    <property type="match status" value="1"/>
</dbReference>
<dbReference type="InterPro" id="IPR013341">
    <property type="entry name" value="Mandelate_racemase_N_dom"/>
</dbReference>
<evidence type="ECO:0000313" key="6">
    <source>
        <dbReference type="EMBL" id="PEG38552.1"/>
    </source>
</evidence>
<dbReference type="InterPro" id="IPR029065">
    <property type="entry name" value="Enolase_C-like"/>
</dbReference>
<comment type="caution">
    <text evidence="6">The sequence shown here is derived from an EMBL/GenBank/DDBJ whole genome shotgun (WGS) entry which is preliminary data.</text>
</comment>
<dbReference type="EMBL" id="PDCP01000019">
    <property type="protein sequence ID" value="PEG38552.1"/>
    <property type="molecule type" value="Genomic_DNA"/>
</dbReference>
<dbReference type="SUPFAM" id="SSF51604">
    <property type="entry name" value="Enolase C-terminal domain-like"/>
    <property type="match status" value="1"/>
</dbReference>
<feature type="domain" description="Mandelate racemase/muconate lactonizing enzyme C-terminal" evidence="4">
    <location>
        <begin position="150"/>
        <end position="251"/>
    </location>
</feature>
<dbReference type="InterPro" id="IPR018110">
    <property type="entry name" value="Mandel_Rmase/mucon_lact_enz_CS"/>
</dbReference>
<protein>
    <submittedName>
        <fullName evidence="6">Mandelate racemase</fullName>
    </submittedName>
</protein>
<dbReference type="Pfam" id="PF13378">
    <property type="entry name" value="MR_MLE_C"/>
    <property type="match status" value="1"/>
</dbReference>
<keyword evidence="7" id="KW-1185">Reference proteome</keyword>
<name>A0A2A7N3A4_MYCAG</name>
<reference evidence="6 7" key="1">
    <citation type="submission" date="2017-10" db="EMBL/GenBank/DDBJ databases">
        <title>The new phylogeny of genus Mycobacterium.</title>
        <authorList>
            <person name="Tortoli E."/>
            <person name="Trovato A."/>
            <person name="Cirillo D.M."/>
        </authorList>
    </citation>
    <scope>NUCLEOTIDE SEQUENCE [LARGE SCALE GENOMIC DNA]</scope>
    <source>
        <strain evidence="6 7">CCUG37673</strain>
    </source>
</reference>
<evidence type="ECO:0000313" key="7">
    <source>
        <dbReference type="Proteomes" id="UP000220914"/>
    </source>
</evidence>
<keyword evidence="3" id="KW-0460">Magnesium</keyword>
<dbReference type="SMART" id="SM00922">
    <property type="entry name" value="MR_MLE"/>
    <property type="match status" value="1"/>
</dbReference>
<dbReference type="SUPFAM" id="SSF54826">
    <property type="entry name" value="Enolase N-terminal domain-like"/>
    <property type="match status" value="1"/>
</dbReference>
<comment type="cofactor">
    <cofactor evidence="1">
        <name>Mg(2+)</name>
        <dbReference type="ChEBI" id="CHEBI:18420"/>
    </cofactor>
</comment>
<evidence type="ECO:0000313" key="5">
    <source>
        <dbReference type="EMBL" id="GFG53591.1"/>
    </source>
</evidence>
<dbReference type="Proteomes" id="UP000465302">
    <property type="component" value="Unassembled WGS sequence"/>
</dbReference>
<dbReference type="Pfam" id="PF02746">
    <property type="entry name" value="MR_MLE_N"/>
    <property type="match status" value="1"/>
</dbReference>
<dbReference type="OrthoDB" id="5241672at2"/>
<reference evidence="5" key="3">
    <citation type="submission" date="2020-02" db="EMBL/GenBank/DDBJ databases">
        <authorList>
            <person name="Matsumoto Y."/>
            <person name="Motooka D."/>
            <person name="Nakamura S."/>
        </authorList>
    </citation>
    <scope>NUCLEOTIDE SEQUENCE</scope>
    <source>
        <strain evidence="5">JCM 6377</strain>
    </source>
</reference>
<evidence type="ECO:0000259" key="4">
    <source>
        <dbReference type="SMART" id="SM00922"/>
    </source>
</evidence>
<dbReference type="PROSITE" id="PS00908">
    <property type="entry name" value="MR_MLE_1"/>
    <property type="match status" value="1"/>
</dbReference>